<dbReference type="InterPro" id="IPR050109">
    <property type="entry name" value="HTH-type_TetR-like_transc_reg"/>
</dbReference>
<evidence type="ECO:0000313" key="6">
    <source>
        <dbReference type="EMBL" id="MFC0548262.1"/>
    </source>
</evidence>
<dbReference type="Gene3D" id="1.10.357.10">
    <property type="entry name" value="Tetracycline Repressor, domain 2"/>
    <property type="match status" value="1"/>
</dbReference>
<evidence type="ECO:0000256" key="2">
    <source>
        <dbReference type="ARBA" id="ARBA00023125"/>
    </source>
</evidence>
<evidence type="ECO:0000256" key="1">
    <source>
        <dbReference type="ARBA" id="ARBA00023015"/>
    </source>
</evidence>
<organism evidence="6 7">
    <name type="scientific">Kutzneria chonburiensis</name>
    <dbReference type="NCBI Taxonomy" id="1483604"/>
    <lineage>
        <taxon>Bacteria</taxon>
        <taxon>Bacillati</taxon>
        <taxon>Actinomycetota</taxon>
        <taxon>Actinomycetes</taxon>
        <taxon>Pseudonocardiales</taxon>
        <taxon>Pseudonocardiaceae</taxon>
        <taxon>Kutzneria</taxon>
    </lineage>
</organism>
<keyword evidence="1" id="KW-0805">Transcription regulation</keyword>
<dbReference type="EMBL" id="JBHLUD010000015">
    <property type="protein sequence ID" value="MFC0548262.1"/>
    <property type="molecule type" value="Genomic_DNA"/>
</dbReference>
<dbReference type="InterPro" id="IPR047923">
    <property type="entry name" value="ArpA-like"/>
</dbReference>
<evidence type="ECO:0000313" key="7">
    <source>
        <dbReference type="Proteomes" id="UP001589810"/>
    </source>
</evidence>
<dbReference type="SUPFAM" id="SSF48498">
    <property type="entry name" value="Tetracyclin repressor-like, C-terminal domain"/>
    <property type="match status" value="1"/>
</dbReference>
<sequence>MALQERAERTRAAILDAAAAVFDDRGYAGATLSDIIAVANVTKGAMYFHFSSKEKIAHAIVAEQFEVWEPLAGAKDIGVQTVIDLTHNMARSLQHDVRVRASIRLVIEQGTFTDPKPDSYQQWISVVRSCLEKAAAKGDLRPEVHPDDAAHLVIASFTGVQISSEVLTGREDVTDRVTIMWRLLLPGMVPPRRLAKFISEGTLPPDTTLN</sequence>
<protein>
    <submittedName>
        <fullName evidence="6">ScbR family autoregulator-binding transcription factor</fullName>
    </submittedName>
</protein>
<dbReference type="InterPro" id="IPR023772">
    <property type="entry name" value="DNA-bd_HTH_TetR-type_CS"/>
</dbReference>
<dbReference type="PROSITE" id="PS50977">
    <property type="entry name" value="HTH_TETR_2"/>
    <property type="match status" value="1"/>
</dbReference>
<dbReference type="Pfam" id="PF00440">
    <property type="entry name" value="TetR_N"/>
    <property type="match status" value="1"/>
</dbReference>
<feature type="DNA-binding region" description="H-T-H motif" evidence="4">
    <location>
        <begin position="31"/>
        <end position="50"/>
    </location>
</feature>
<keyword evidence="2 4" id="KW-0238">DNA-binding</keyword>
<comment type="caution">
    <text evidence="6">The sequence shown here is derived from an EMBL/GenBank/DDBJ whole genome shotgun (WGS) entry which is preliminary data.</text>
</comment>
<accession>A0ABV6N7L0</accession>
<dbReference type="InterPro" id="IPR054126">
    <property type="entry name" value="CprB_TetR_C"/>
</dbReference>
<keyword evidence="3" id="KW-0804">Transcription</keyword>
<dbReference type="PRINTS" id="PR00455">
    <property type="entry name" value="HTHTETR"/>
</dbReference>
<dbReference type="Proteomes" id="UP001589810">
    <property type="component" value="Unassembled WGS sequence"/>
</dbReference>
<feature type="domain" description="HTH tetR-type" evidence="5">
    <location>
        <begin position="8"/>
        <end position="68"/>
    </location>
</feature>
<evidence type="ECO:0000256" key="3">
    <source>
        <dbReference type="ARBA" id="ARBA00023163"/>
    </source>
</evidence>
<evidence type="ECO:0000259" key="5">
    <source>
        <dbReference type="PROSITE" id="PS50977"/>
    </source>
</evidence>
<dbReference type="PROSITE" id="PS01081">
    <property type="entry name" value="HTH_TETR_1"/>
    <property type="match status" value="1"/>
</dbReference>
<keyword evidence="7" id="KW-1185">Reference proteome</keyword>
<dbReference type="PANTHER" id="PTHR30055:SF234">
    <property type="entry name" value="HTH-TYPE TRANSCRIPTIONAL REGULATOR BETI"/>
    <property type="match status" value="1"/>
</dbReference>
<name>A0ABV6N7L0_9PSEU</name>
<proteinExistence type="predicted"/>
<dbReference type="InterPro" id="IPR009057">
    <property type="entry name" value="Homeodomain-like_sf"/>
</dbReference>
<dbReference type="InterPro" id="IPR001647">
    <property type="entry name" value="HTH_TetR"/>
</dbReference>
<dbReference type="RefSeq" id="WP_273937896.1">
    <property type="nucleotide sequence ID" value="NZ_CP097263.1"/>
</dbReference>
<dbReference type="NCBIfam" id="NF041196">
    <property type="entry name" value="ScbR_bind_reg"/>
    <property type="match status" value="1"/>
</dbReference>
<dbReference type="InterPro" id="IPR036271">
    <property type="entry name" value="Tet_transcr_reg_TetR-rel_C_sf"/>
</dbReference>
<evidence type="ECO:0000256" key="4">
    <source>
        <dbReference type="PROSITE-ProRule" id="PRU00335"/>
    </source>
</evidence>
<reference evidence="6 7" key="1">
    <citation type="submission" date="2024-09" db="EMBL/GenBank/DDBJ databases">
        <authorList>
            <person name="Sun Q."/>
            <person name="Mori K."/>
        </authorList>
    </citation>
    <scope>NUCLEOTIDE SEQUENCE [LARGE SCALE GENOMIC DNA]</scope>
    <source>
        <strain evidence="6 7">TBRC 1432</strain>
    </source>
</reference>
<dbReference type="Pfam" id="PF21935">
    <property type="entry name" value="TetR_C_45"/>
    <property type="match status" value="1"/>
</dbReference>
<gene>
    <name evidence="6" type="ORF">ACFFH7_42610</name>
</gene>
<dbReference type="PANTHER" id="PTHR30055">
    <property type="entry name" value="HTH-TYPE TRANSCRIPTIONAL REGULATOR RUTR"/>
    <property type="match status" value="1"/>
</dbReference>
<dbReference type="SUPFAM" id="SSF46689">
    <property type="entry name" value="Homeodomain-like"/>
    <property type="match status" value="1"/>
</dbReference>